<evidence type="ECO:0000256" key="5">
    <source>
        <dbReference type="RuleBase" id="RU364050"/>
    </source>
</evidence>
<comment type="catalytic activity">
    <reaction evidence="4 5">
        <text>RNA(n) + a ribonucleoside 5'-triphosphate = RNA(n+1) + diphosphate</text>
        <dbReference type="Rhea" id="RHEA:21248"/>
        <dbReference type="Rhea" id="RHEA-COMP:14527"/>
        <dbReference type="Rhea" id="RHEA-COMP:17342"/>
        <dbReference type="ChEBI" id="CHEBI:33019"/>
        <dbReference type="ChEBI" id="CHEBI:61557"/>
        <dbReference type="ChEBI" id="CHEBI:140395"/>
        <dbReference type="EC" id="2.7.7.48"/>
    </reaction>
</comment>
<reference evidence="6" key="1">
    <citation type="journal article" date="2016" name="Nature">
        <title>Redefining the invertebrate RNA virosphere.</title>
        <authorList>
            <person name="Shi M."/>
            <person name="Lin X.D."/>
            <person name="Tian J.H."/>
            <person name="Chen L.J."/>
            <person name="Chen X."/>
            <person name="Li C.X."/>
            <person name="Qin X.C."/>
            <person name="Li J."/>
            <person name="Cao J.P."/>
            <person name="Eden J.S."/>
            <person name="Buchmann J."/>
            <person name="Wang W."/>
            <person name="Xu J."/>
            <person name="Holmes E.C."/>
            <person name="Zhang Y.Z."/>
        </authorList>
    </citation>
    <scope>NUCLEOTIDE SEQUENCE</scope>
    <source>
        <strain evidence="6">QTM136127</strain>
    </source>
</reference>
<keyword evidence="5" id="KW-0693">Viral RNA replication</keyword>
<dbReference type="InterPro" id="IPR001795">
    <property type="entry name" value="RNA-dir_pol_luteovirus"/>
</dbReference>
<keyword evidence="2 5" id="KW-0548">Nucleotidyltransferase</keyword>
<evidence type="ECO:0000256" key="3">
    <source>
        <dbReference type="ARBA" id="ARBA00022741"/>
    </source>
</evidence>
<dbReference type="GO" id="GO:0003968">
    <property type="term" value="F:RNA-directed RNA polymerase activity"/>
    <property type="evidence" value="ECO:0007669"/>
    <property type="project" value="UniProtKB-KW"/>
</dbReference>
<keyword evidence="1 5" id="KW-0808">Transferase</keyword>
<accession>A0A1L3KP88</accession>
<evidence type="ECO:0000313" key="6">
    <source>
        <dbReference type="EMBL" id="APG79149.1"/>
    </source>
</evidence>
<dbReference type="Pfam" id="PF02123">
    <property type="entry name" value="RdRP_4"/>
    <property type="match status" value="1"/>
</dbReference>
<dbReference type="EC" id="2.7.7.48" evidence="5"/>
<name>A0A1L3KP88_9VIRU</name>
<protein>
    <recommendedName>
        <fullName evidence="5">RNA-directed RNA polymerase</fullName>
        <ecNumber evidence="5">2.7.7.48</ecNumber>
    </recommendedName>
</protein>
<dbReference type="InterPro" id="IPR043502">
    <property type="entry name" value="DNA/RNA_pol_sf"/>
</dbReference>
<dbReference type="EMBL" id="KX884669">
    <property type="protein sequence ID" value="APG79149.1"/>
    <property type="molecule type" value="Genomic_RNA"/>
</dbReference>
<evidence type="ECO:0000256" key="1">
    <source>
        <dbReference type="ARBA" id="ARBA00022679"/>
    </source>
</evidence>
<keyword evidence="3 5" id="KW-0547">Nucleotide-binding</keyword>
<proteinExistence type="predicted"/>
<organism evidence="6">
    <name type="scientific">Hubei reo-like virus 10</name>
    <dbReference type="NCBI Taxonomy" id="1923173"/>
    <lineage>
        <taxon>Viruses</taxon>
        <taxon>Riboviria</taxon>
    </lineage>
</organism>
<dbReference type="GO" id="GO:0000166">
    <property type="term" value="F:nucleotide binding"/>
    <property type="evidence" value="ECO:0007669"/>
    <property type="project" value="UniProtKB-KW"/>
</dbReference>
<sequence>MDSNERLRFMLDELRLRLSFSNIKTIDAFKEFLKCELNFSEFIIKLRNEVGTNVKIDSYDANGLLFGGSTSVIINEEKFHNVWYNAINLIDDSKANYVDILARLILSFHNDIMWYKLTDADVMSSILPSFRLCDFDYHVNRNANLLKRQPGAVSKFGEDIFQSVFLEDRDITLRNDLNKFGFSKIKLSKYLSFRIKNELDPHYLTHPSELFLCTVSSYYLLYGNKYNIVISYVKKLLLELSDDNSPFLHFPAQFSSDGNFVNLQYHSGILLCFRYCMNLLGMHIINSDIFRYDILEYQEVYEEIFIFIISDVHYNGSKLKKILRAAYHYMGHDRNRDVSYEHLHPKYSFHNYADSMLSSKYHFTSCGDCNSCNLERESSEYNRDVRIDVESMYSDLDKLHLYKLKKFLKYRIMSRNCNIRLIEDITFIKCFIAAGGYAHSHQLTDFDNSLVSNLEKLKSFNSDGEADWLVSAMYRKGYDMTILTFNQYPTGVQFKSNIERSLTSRSAGIGSFNAKFSYNDPSVNELQKHIQLTGTAKLAYSLFQGGKIFDLSNEIINPLNIHEVTPSNWYNDKGDILPEKLNSALRMSGISNIGSRSTTNFRAVRPIYINPLMVHLAMEAVIGPHIKATNHILNQNPTTAYISEKSTGSCIATLHIDGTSDFIAPAIMATSDDESLIASIDSSNWDQHFPSLLINEYYKGIIHALEFLGADSMEDNSNYMYLNGIGMNLRQLAEWLIKYQTERKYMASYGIQKHIYNVPFMTSGRLDTFYLNSVLNECIVEHLGVKVANLFKNKVVLSWSQVAGDDAIIVFNTYRHLASDEIANLKQVIVDVYTSAGQETNISKTLLSYRAFEYSKQNAFCGMVFRDPTIQLFESEKDSRTDDRIEKMKGYSMKIFDSIRRSSGIASVQCFFGRLILAVSHHLTIMSRNSRRDLNRDMRLASSLVSKIKNDNKGKMIKELPGTFTNLTNKYKYYYPFQSVIIPTAFSAGLGFSLTSLSMNEVIFINCNLQDFVRTALPVTEAVNFEYSNDAADALFKYLIEKVKDKRTFDVDVNSICSSLNISNSKSIVKNFSLSILNTDSGIDDVVGSLISRVSNINYNRLISAERAVMKIQKSYNIKLNKKYFYSYLPFKSYLDSLRTVIKNGAIYKDASDRKLKHIFKMNLNDSNDKVEIDHSRLPRIDSIMIKYKLMDGFRLIFNVNDFISDNELQSKSIRYATCNAVTKKLQLSYGTRNGLQPFVNFKGMPFLIMKFLSRTGLTITSTELVEILISSGCLSGGVELIKNVLISISGDESASETLSNDLFSQLNSWADESIAANIVGSSYELIDLRTSIILPHISLSGINLNSNHKNIILYLSYMYMLQCSAILDRNLRSAVVENTGKLHKIWNNVDFIGPDDGFLKEIRDILSQFMDDSTAHRTYNYYIKRGAFADECN</sequence>
<dbReference type="GO" id="GO:0003723">
    <property type="term" value="F:RNA binding"/>
    <property type="evidence" value="ECO:0007669"/>
    <property type="project" value="InterPro"/>
</dbReference>
<keyword evidence="5 6" id="KW-0696">RNA-directed RNA polymerase</keyword>
<dbReference type="SUPFAM" id="SSF56672">
    <property type="entry name" value="DNA/RNA polymerases"/>
    <property type="match status" value="1"/>
</dbReference>
<dbReference type="GO" id="GO:0006351">
    <property type="term" value="P:DNA-templated transcription"/>
    <property type="evidence" value="ECO:0007669"/>
    <property type="project" value="InterPro"/>
</dbReference>
<evidence type="ECO:0000256" key="4">
    <source>
        <dbReference type="ARBA" id="ARBA00048744"/>
    </source>
</evidence>
<evidence type="ECO:0000256" key="2">
    <source>
        <dbReference type="ARBA" id="ARBA00022695"/>
    </source>
</evidence>